<feature type="compositionally biased region" description="Polar residues" evidence="1">
    <location>
        <begin position="10"/>
        <end position="21"/>
    </location>
</feature>
<sequence length="257" mass="28028">MQSLQGGGAQTTEGVGTMGSLDSAQNLETVVAAARERKRVSGSTMSSDSWCQAGARPFMPARIQGSGWMDLVRKCAAVLDEDENNRANAVDAQEFRRAEIEQAHKSQARQRSDDYEARRQVLLAGLKSGAVQPQNCAQWMFSRGMDRYKLQTIEVSRVAYRAQQGVGYFDAVIQQIKGQLLVRIDDHLAVVAIDKSARLFREDAIMEKGRIGVVGQQTGQHPLNRPDGSTLTVAVVTPSCVVGAPDHLLDLMPESAN</sequence>
<name>A0A2W5S636_VARPD</name>
<dbReference type="AlphaFoldDB" id="A0A2W5S636"/>
<dbReference type="Proteomes" id="UP000249135">
    <property type="component" value="Unassembled WGS sequence"/>
</dbReference>
<accession>A0A2W5S636</accession>
<proteinExistence type="predicted"/>
<gene>
    <name evidence="2" type="ORF">DI563_00830</name>
</gene>
<evidence type="ECO:0000313" key="2">
    <source>
        <dbReference type="EMBL" id="PZQ78237.1"/>
    </source>
</evidence>
<comment type="caution">
    <text evidence="2">The sequence shown here is derived from an EMBL/GenBank/DDBJ whole genome shotgun (WGS) entry which is preliminary data.</text>
</comment>
<evidence type="ECO:0000313" key="3">
    <source>
        <dbReference type="Proteomes" id="UP000249135"/>
    </source>
</evidence>
<reference evidence="2 3" key="1">
    <citation type="submission" date="2017-08" db="EMBL/GenBank/DDBJ databases">
        <title>Infants hospitalized years apart are colonized by the same room-sourced microbial strains.</title>
        <authorList>
            <person name="Brooks B."/>
            <person name="Olm M.R."/>
            <person name="Firek B.A."/>
            <person name="Baker R."/>
            <person name="Thomas B.C."/>
            <person name="Morowitz M.J."/>
            <person name="Banfield J.F."/>
        </authorList>
    </citation>
    <scope>NUCLEOTIDE SEQUENCE [LARGE SCALE GENOMIC DNA]</scope>
    <source>
        <strain evidence="2">S2_005_003_R2_41</strain>
    </source>
</reference>
<evidence type="ECO:0000256" key="1">
    <source>
        <dbReference type="SAM" id="MobiDB-lite"/>
    </source>
</evidence>
<protein>
    <submittedName>
        <fullName evidence="2">Uncharacterized protein</fullName>
    </submittedName>
</protein>
<organism evidence="2 3">
    <name type="scientific">Variovorax paradoxus</name>
    <dbReference type="NCBI Taxonomy" id="34073"/>
    <lineage>
        <taxon>Bacteria</taxon>
        <taxon>Pseudomonadati</taxon>
        <taxon>Pseudomonadota</taxon>
        <taxon>Betaproteobacteria</taxon>
        <taxon>Burkholderiales</taxon>
        <taxon>Comamonadaceae</taxon>
        <taxon>Variovorax</taxon>
    </lineage>
</organism>
<dbReference type="EMBL" id="QFPP01000003">
    <property type="protein sequence ID" value="PZQ78237.1"/>
    <property type="molecule type" value="Genomic_DNA"/>
</dbReference>
<feature type="region of interest" description="Disordered" evidence="1">
    <location>
        <begin position="1"/>
        <end position="21"/>
    </location>
</feature>